<sequence>MAELSFPPTPSSSITSSFSHIVTTKLTTENYLLWKVQTTAYLRGQDLFSFVDGSSPSPPEFISPSNNIIPKLNPAFLAWRRTDQLVLSILFSSLSESVLTHVLSSTTARQLWNFISSMFSSHSQAKDFQIRFQLANLSRGEQTISDYFGKVRHLADSIASNGAPLSDKELVTYLLNGLGPSYEFFVLSITTRTEPISFNELYQLLLIHETRLSHNTKSAQSSFEPSLNLTTVNKDQRGKNFFRGGRQGRSRGRYPYNGRGNQYYGNQSSGNQSSYNAQRPTCQLCNKSGHIALQCRHRFNHSYQMEAPRNFSANYTAQNSSSDSARYPDSAATHHITNDLSNLNLSSEPYAGSETIRVGDGAGLSIQSFGQGDA</sequence>
<feature type="region of interest" description="Disordered" evidence="1">
    <location>
        <begin position="234"/>
        <end position="275"/>
    </location>
</feature>
<name>A0A834CVR1_JUGRE</name>
<evidence type="ECO:0008006" key="4">
    <source>
        <dbReference type="Google" id="ProtNLM"/>
    </source>
</evidence>
<dbReference type="Gramene" id="Jr07_34980_p1">
    <property type="protein sequence ID" value="cds.Jr07_34980_p1"/>
    <property type="gene ID" value="Jr07_34980"/>
</dbReference>
<organism evidence="2 3">
    <name type="scientific">Juglans regia</name>
    <name type="common">English walnut</name>
    <dbReference type="NCBI Taxonomy" id="51240"/>
    <lineage>
        <taxon>Eukaryota</taxon>
        <taxon>Viridiplantae</taxon>
        <taxon>Streptophyta</taxon>
        <taxon>Embryophyta</taxon>
        <taxon>Tracheophyta</taxon>
        <taxon>Spermatophyta</taxon>
        <taxon>Magnoliopsida</taxon>
        <taxon>eudicotyledons</taxon>
        <taxon>Gunneridae</taxon>
        <taxon>Pentapetalae</taxon>
        <taxon>rosids</taxon>
        <taxon>fabids</taxon>
        <taxon>Fagales</taxon>
        <taxon>Juglandaceae</taxon>
        <taxon>Juglans</taxon>
    </lineage>
</organism>
<dbReference type="PANTHER" id="PTHR47481">
    <property type="match status" value="1"/>
</dbReference>
<dbReference type="Pfam" id="PF14223">
    <property type="entry name" value="Retrotran_gag_2"/>
    <property type="match status" value="1"/>
</dbReference>
<dbReference type="Proteomes" id="UP000619265">
    <property type="component" value="Unassembled WGS sequence"/>
</dbReference>
<accession>A0A834CVR1</accession>
<dbReference type="SUPFAM" id="SSF57756">
    <property type="entry name" value="Retrovirus zinc finger-like domains"/>
    <property type="match status" value="1"/>
</dbReference>
<protein>
    <recommendedName>
        <fullName evidence="4">Retrotransposon Copia-like N-terminal domain-containing protein</fullName>
    </recommendedName>
</protein>
<dbReference type="AlphaFoldDB" id="A0A834CVR1"/>
<dbReference type="InterPro" id="IPR036875">
    <property type="entry name" value="Znf_CCHC_sf"/>
</dbReference>
<dbReference type="GO" id="GO:0008270">
    <property type="term" value="F:zinc ion binding"/>
    <property type="evidence" value="ECO:0007669"/>
    <property type="project" value="InterPro"/>
</dbReference>
<comment type="caution">
    <text evidence="2">The sequence shown here is derived from an EMBL/GenBank/DDBJ whole genome shotgun (WGS) entry which is preliminary data.</text>
</comment>
<gene>
    <name evidence="2" type="ORF">F2P56_016993</name>
</gene>
<reference evidence="2" key="2">
    <citation type="submission" date="2020-03" db="EMBL/GenBank/DDBJ databases">
        <title>Walnut 2.0.</title>
        <authorList>
            <person name="Marrano A."/>
            <person name="Britton M."/>
            <person name="Zimin A.V."/>
            <person name="Zaini P.A."/>
            <person name="Workman R."/>
            <person name="Puiu D."/>
            <person name="Bianco L."/>
            <person name="Allen B.J."/>
            <person name="Troggio M."/>
            <person name="Leslie C.A."/>
            <person name="Timp W."/>
            <person name="Dendekar A."/>
            <person name="Salzberg S.L."/>
            <person name="Neale D.B."/>
        </authorList>
    </citation>
    <scope>NUCLEOTIDE SEQUENCE</scope>
    <source>
        <tissue evidence="2">Leaves</tissue>
    </source>
</reference>
<reference evidence="2" key="1">
    <citation type="submission" date="2015-10" db="EMBL/GenBank/DDBJ databases">
        <authorList>
            <person name="Martinez-Garcia P.J."/>
            <person name="Crepeau M.W."/>
            <person name="Puiu D."/>
            <person name="Gonzalez-Ibeas D."/>
            <person name="Whalen J."/>
            <person name="Stevens K."/>
            <person name="Paul R."/>
            <person name="Butterfield T."/>
            <person name="Britton M."/>
            <person name="Reagan R."/>
            <person name="Chakraborty S."/>
            <person name="Walawage S.L."/>
            <person name="Vasquez-Gross H.A."/>
            <person name="Cardeno C."/>
            <person name="Famula R."/>
            <person name="Pratt K."/>
            <person name="Kuruganti S."/>
            <person name="Aradhya M.K."/>
            <person name="Leslie C.A."/>
            <person name="Dandekar A.M."/>
            <person name="Salzberg S.L."/>
            <person name="Wegrzyn J.L."/>
            <person name="Langley C.H."/>
            <person name="Neale D.B."/>
        </authorList>
    </citation>
    <scope>NUCLEOTIDE SEQUENCE</scope>
    <source>
        <tissue evidence="2">Leaves</tissue>
    </source>
</reference>
<dbReference type="PANTHER" id="PTHR47481:SF10">
    <property type="entry name" value="COPIA-LIKE POLYPROTEIN_RETROTRANSPOSON"/>
    <property type="match status" value="1"/>
</dbReference>
<dbReference type="GO" id="GO:0003676">
    <property type="term" value="F:nucleic acid binding"/>
    <property type="evidence" value="ECO:0007669"/>
    <property type="project" value="InterPro"/>
</dbReference>
<evidence type="ECO:0000256" key="1">
    <source>
        <dbReference type="SAM" id="MobiDB-lite"/>
    </source>
</evidence>
<feature type="compositionally biased region" description="Low complexity" evidence="1">
    <location>
        <begin position="260"/>
        <end position="275"/>
    </location>
</feature>
<evidence type="ECO:0000313" key="2">
    <source>
        <dbReference type="EMBL" id="KAF5467135.1"/>
    </source>
</evidence>
<proteinExistence type="predicted"/>
<dbReference type="EMBL" id="LIHL02000007">
    <property type="protein sequence ID" value="KAF5467135.1"/>
    <property type="molecule type" value="Genomic_DNA"/>
</dbReference>
<evidence type="ECO:0000313" key="3">
    <source>
        <dbReference type="Proteomes" id="UP000619265"/>
    </source>
</evidence>